<protein>
    <recommendedName>
        <fullName evidence="5">Probable RNA 2'-phosphotransferase</fullName>
        <ecNumber evidence="5">2.7.1.-</ecNumber>
    </recommendedName>
</protein>
<dbReference type="RefSeq" id="WP_379927929.1">
    <property type="nucleotide sequence ID" value="NZ_JBHUMM010000002.1"/>
</dbReference>
<organism evidence="6 7">
    <name type="scientific">Marinicrinis sediminis</name>
    <dbReference type="NCBI Taxonomy" id="1652465"/>
    <lineage>
        <taxon>Bacteria</taxon>
        <taxon>Bacillati</taxon>
        <taxon>Bacillota</taxon>
        <taxon>Bacilli</taxon>
        <taxon>Bacillales</taxon>
        <taxon>Paenibacillaceae</taxon>
    </lineage>
</organism>
<dbReference type="EC" id="2.7.1.-" evidence="5"/>
<comment type="similarity">
    <text evidence="1 5">Belongs to the KptA/TPT1 family.</text>
</comment>
<gene>
    <name evidence="5" type="primary">kptA</name>
    <name evidence="6" type="ORF">ACFSUC_02815</name>
</gene>
<keyword evidence="3 5" id="KW-0520">NAD</keyword>
<evidence type="ECO:0000256" key="4">
    <source>
        <dbReference type="ARBA" id="ARBA00025212"/>
    </source>
</evidence>
<evidence type="ECO:0000256" key="2">
    <source>
        <dbReference type="ARBA" id="ARBA00022679"/>
    </source>
</evidence>
<dbReference type="PANTHER" id="PTHR12684">
    <property type="entry name" value="PUTATIVE PHOSPHOTRANSFERASE"/>
    <property type="match status" value="1"/>
</dbReference>
<keyword evidence="2 5" id="KW-0808">Transferase</keyword>
<dbReference type="HAMAP" id="MF_00299">
    <property type="entry name" value="KptA"/>
    <property type="match status" value="1"/>
</dbReference>
<evidence type="ECO:0000256" key="1">
    <source>
        <dbReference type="ARBA" id="ARBA00009836"/>
    </source>
</evidence>
<dbReference type="PANTHER" id="PTHR12684:SF2">
    <property type="entry name" value="TRNA 2'-PHOSPHOTRANSFERASE 1"/>
    <property type="match status" value="1"/>
</dbReference>
<accession>A0ABW5R7H4</accession>
<keyword evidence="7" id="KW-1185">Reference proteome</keyword>
<evidence type="ECO:0000313" key="7">
    <source>
        <dbReference type="Proteomes" id="UP001597497"/>
    </source>
</evidence>
<reference evidence="7" key="1">
    <citation type="journal article" date="2019" name="Int. J. Syst. Evol. Microbiol.">
        <title>The Global Catalogue of Microorganisms (GCM) 10K type strain sequencing project: providing services to taxonomists for standard genome sequencing and annotation.</title>
        <authorList>
            <consortium name="The Broad Institute Genomics Platform"/>
            <consortium name="The Broad Institute Genome Sequencing Center for Infectious Disease"/>
            <person name="Wu L."/>
            <person name="Ma J."/>
        </authorList>
    </citation>
    <scope>NUCLEOTIDE SEQUENCE [LARGE SCALE GENOMIC DNA]</scope>
    <source>
        <strain evidence="7">KCTC 33676</strain>
    </source>
</reference>
<comment type="caution">
    <text evidence="6">The sequence shown here is derived from an EMBL/GenBank/DDBJ whole genome shotgun (WGS) entry which is preliminary data.</text>
</comment>
<dbReference type="InterPro" id="IPR022928">
    <property type="entry name" value="RNA_2'-PTrans_KptA"/>
</dbReference>
<name>A0ABW5R7H4_9BACL</name>
<dbReference type="InterPro" id="IPR002745">
    <property type="entry name" value="Ptrans_KptA/Tpt1"/>
</dbReference>
<dbReference type="SUPFAM" id="SSF56399">
    <property type="entry name" value="ADP-ribosylation"/>
    <property type="match status" value="1"/>
</dbReference>
<comment type="function">
    <text evidence="4 5">Removes the 2'-phosphate from RNA via an intermediate in which the phosphate is ADP-ribosylated by NAD followed by a presumed transesterification to release the RNA and generate ADP-ribose 1''-2''-cyclic phosphate (APPR&gt;P). May function as an ADP-ribosylase.</text>
</comment>
<dbReference type="Gene3D" id="3.20.170.30">
    <property type="match status" value="1"/>
</dbReference>
<evidence type="ECO:0000256" key="5">
    <source>
        <dbReference type="HAMAP-Rule" id="MF_00299"/>
    </source>
</evidence>
<proteinExistence type="inferred from homology"/>
<dbReference type="EMBL" id="JBHUMM010000002">
    <property type="protein sequence ID" value="MFD2670539.1"/>
    <property type="molecule type" value="Genomic_DNA"/>
</dbReference>
<sequence>MSNRELSKQISYALRHAPWEFELELDENGWVRLEQLLSAFRLQPQWQQLEEADIRNMINHSPKQRHEMKDGKIRALYGHTLSKKMVKEQSEPPPVLYHGTANRFMAAIEREGLLPSGRQYVHMSADQPTARIVGKRKDPAPVLLQIDARQAHMDGYAFYLGNDTIWLADQIPPRYLKRMPFDHEES</sequence>
<dbReference type="InterPro" id="IPR042081">
    <property type="entry name" value="RNA_2'-PTrans_C"/>
</dbReference>
<dbReference type="Gene3D" id="1.10.10.970">
    <property type="entry name" value="RNA 2'-phosphotransferase, Tpt1/KptA family, N-terminal domain"/>
    <property type="match status" value="1"/>
</dbReference>
<evidence type="ECO:0000256" key="3">
    <source>
        <dbReference type="ARBA" id="ARBA00023027"/>
    </source>
</evidence>
<evidence type="ECO:0000313" key="6">
    <source>
        <dbReference type="EMBL" id="MFD2670539.1"/>
    </source>
</evidence>
<dbReference type="Pfam" id="PF01885">
    <property type="entry name" value="PTS_2-RNA"/>
    <property type="match status" value="1"/>
</dbReference>
<dbReference type="InterPro" id="IPR042080">
    <property type="entry name" value="RNA_2'-PTrans_N"/>
</dbReference>
<dbReference type="Proteomes" id="UP001597497">
    <property type="component" value="Unassembled WGS sequence"/>
</dbReference>